<evidence type="ECO:0000313" key="2">
    <source>
        <dbReference type="EMBL" id="GGS60797.1"/>
    </source>
</evidence>
<proteinExistence type="predicted"/>
<protein>
    <submittedName>
        <fullName evidence="2">Uncharacterized protein</fullName>
    </submittedName>
</protein>
<feature type="region of interest" description="Disordered" evidence="1">
    <location>
        <begin position="108"/>
        <end position="140"/>
    </location>
</feature>
<keyword evidence="3" id="KW-1185">Reference proteome</keyword>
<feature type="compositionally biased region" description="Low complexity" evidence="1">
    <location>
        <begin position="125"/>
        <end position="140"/>
    </location>
</feature>
<organism evidence="2 3">
    <name type="scientific">Streptomyces pseudogriseolus</name>
    <name type="common">Streptomyces gancidicus</name>
    <name type="synonym">Streptomyces rubiginosus</name>
    <dbReference type="NCBI Taxonomy" id="36817"/>
    <lineage>
        <taxon>Bacteria</taxon>
        <taxon>Bacillati</taxon>
        <taxon>Actinomycetota</taxon>
        <taxon>Actinomycetes</taxon>
        <taxon>Kitasatosporales</taxon>
        <taxon>Streptomycetaceae</taxon>
        <taxon>Streptomyces</taxon>
        <taxon>Streptomyces pseudogriseolus group</taxon>
    </lineage>
</organism>
<evidence type="ECO:0000313" key="3">
    <source>
        <dbReference type="Proteomes" id="UP000597853"/>
    </source>
</evidence>
<sequence>MAGVVALIGLAVLIALLGRPSDRDDGSGGTGASAPAFSVDPGPSGRPVTPTPAGPTPGSTAEEPLSLFSSTGVCQGGRPRPVPRAARVSASGPHPLVVHVDGLLHQFADTGGYDTSTPSRRRPSRCSSSPVPSTRSGGSC</sequence>
<gene>
    <name evidence="2" type="ORF">GCM10010285_45120</name>
</gene>
<comment type="caution">
    <text evidence="2">The sequence shown here is derived from an EMBL/GenBank/DDBJ whole genome shotgun (WGS) entry which is preliminary data.</text>
</comment>
<accession>A0ABQ2TC76</accession>
<feature type="region of interest" description="Disordered" evidence="1">
    <location>
        <begin position="22"/>
        <end position="89"/>
    </location>
</feature>
<dbReference type="Proteomes" id="UP000597853">
    <property type="component" value="Unassembled WGS sequence"/>
</dbReference>
<dbReference type="EMBL" id="BMTX01000015">
    <property type="protein sequence ID" value="GGS60797.1"/>
    <property type="molecule type" value="Genomic_DNA"/>
</dbReference>
<name>A0ABQ2TC76_STREZ</name>
<evidence type="ECO:0000256" key="1">
    <source>
        <dbReference type="SAM" id="MobiDB-lite"/>
    </source>
</evidence>
<reference evidence="3" key="1">
    <citation type="journal article" date="2019" name="Int. J. Syst. Evol. Microbiol.">
        <title>The Global Catalogue of Microorganisms (GCM) 10K type strain sequencing project: providing services to taxonomists for standard genome sequencing and annotation.</title>
        <authorList>
            <consortium name="The Broad Institute Genomics Platform"/>
            <consortium name="The Broad Institute Genome Sequencing Center for Infectious Disease"/>
            <person name="Wu L."/>
            <person name="Ma J."/>
        </authorList>
    </citation>
    <scope>NUCLEOTIDE SEQUENCE [LARGE SCALE GENOMIC DNA]</scope>
    <source>
        <strain evidence="3">JCM 4416</strain>
    </source>
</reference>